<dbReference type="InterPro" id="IPR009057">
    <property type="entry name" value="Homeodomain-like_sf"/>
</dbReference>
<dbReference type="InterPro" id="IPR020449">
    <property type="entry name" value="Tscrpt_reg_AraC-type_HTH"/>
</dbReference>
<evidence type="ECO:0000313" key="6">
    <source>
        <dbReference type="Proteomes" id="UP001595792"/>
    </source>
</evidence>
<reference evidence="6" key="1">
    <citation type="journal article" date="2019" name="Int. J. Syst. Evol. Microbiol.">
        <title>The Global Catalogue of Microorganisms (GCM) 10K type strain sequencing project: providing services to taxonomists for standard genome sequencing and annotation.</title>
        <authorList>
            <consortium name="The Broad Institute Genomics Platform"/>
            <consortium name="The Broad Institute Genome Sequencing Center for Infectious Disease"/>
            <person name="Wu L."/>
            <person name="Ma J."/>
        </authorList>
    </citation>
    <scope>NUCLEOTIDE SEQUENCE [LARGE SCALE GENOMIC DNA]</scope>
    <source>
        <strain evidence="6">CCM 8689</strain>
    </source>
</reference>
<feature type="domain" description="HTH araC/xylS-type" evidence="4">
    <location>
        <begin position="189"/>
        <end position="287"/>
    </location>
</feature>
<dbReference type="PRINTS" id="PR00032">
    <property type="entry name" value="HTHARAC"/>
</dbReference>
<dbReference type="PANTHER" id="PTHR43280">
    <property type="entry name" value="ARAC-FAMILY TRANSCRIPTIONAL REGULATOR"/>
    <property type="match status" value="1"/>
</dbReference>
<dbReference type="SUPFAM" id="SSF51215">
    <property type="entry name" value="Regulatory protein AraC"/>
    <property type="match status" value="1"/>
</dbReference>
<dbReference type="SUPFAM" id="SSF46689">
    <property type="entry name" value="Homeodomain-like"/>
    <property type="match status" value="1"/>
</dbReference>
<evidence type="ECO:0000313" key="5">
    <source>
        <dbReference type="EMBL" id="MFC4196606.1"/>
    </source>
</evidence>
<dbReference type="PROSITE" id="PS01124">
    <property type="entry name" value="HTH_ARAC_FAMILY_2"/>
    <property type="match status" value="1"/>
</dbReference>
<evidence type="ECO:0000256" key="1">
    <source>
        <dbReference type="ARBA" id="ARBA00023015"/>
    </source>
</evidence>
<keyword evidence="1" id="KW-0805">Transcription regulation</keyword>
<dbReference type="Proteomes" id="UP001595792">
    <property type="component" value="Unassembled WGS sequence"/>
</dbReference>
<comment type="caution">
    <text evidence="5">The sequence shown here is derived from an EMBL/GenBank/DDBJ whole genome shotgun (WGS) entry which is preliminary data.</text>
</comment>
<dbReference type="PANTHER" id="PTHR43280:SF32">
    <property type="entry name" value="TRANSCRIPTIONAL REGULATORY PROTEIN"/>
    <property type="match status" value="1"/>
</dbReference>
<sequence>MDRNFPFFDTCSLSPCSKADIYVSTFSSYIRSNRKLLCPHRHSFYHLVLFTRGSGLMSIDFNSFEISPQQIYFMIPGQLQTFACDENAEGYIINFSVPFFNSFLLKADYLDQFSYLKGSINNSIIQIPEASTVDILSLFDSILSESSADKRMGTDMLKVLMLQLFIHLSRLSNQKRTDECTTHKSGQIKKFLNLIEENLFSMKLPSEYAQRLFMTTNHLNSLCNEMLGKSSREIISERIIMEAKRLMVNHELSISEIGYKLNFNDNSYFSKFFKKHTEMTPEEFRRNLGYGTGQRHARVFQYVD</sequence>
<accession>A0ABV8NL33</accession>
<evidence type="ECO:0000259" key="4">
    <source>
        <dbReference type="PROSITE" id="PS01124"/>
    </source>
</evidence>
<dbReference type="SMART" id="SM00342">
    <property type="entry name" value="HTH_ARAC"/>
    <property type="match status" value="1"/>
</dbReference>
<dbReference type="Pfam" id="PF02311">
    <property type="entry name" value="AraC_binding"/>
    <property type="match status" value="1"/>
</dbReference>
<protein>
    <submittedName>
        <fullName evidence="5">AraC family transcriptional regulator</fullName>
    </submittedName>
</protein>
<name>A0ABV8NL33_9SPHI</name>
<proteinExistence type="predicted"/>
<dbReference type="Pfam" id="PF12833">
    <property type="entry name" value="HTH_18"/>
    <property type="match status" value="1"/>
</dbReference>
<dbReference type="InterPro" id="IPR018060">
    <property type="entry name" value="HTH_AraC"/>
</dbReference>
<dbReference type="RefSeq" id="WP_378959939.1">
    <property type="nucleotide sequence ID" value="NZ_JBHRXC010000001.1"/>
</dbReference>
<keyword evidence="3" id="KW-0804">Transcription</keyword>
<organism evidence="5 6">
    <name type="scientific">Pedobacter jamesrossensis</name>
    <dbReference type="NCBI Taxonomy" id="1908238"/>
    <lineage>
        <taxon>Bacteria</taxon>
        <taxon>Pseudomonadati</taxon>
        <taxon>Bacteroidota</taxon>
        <taxon>Sphingobacteriia</taxon>
        <taxon>Sphingobacteriales</taxon>
        <taxon>Sphingobacteriaceae</taxon>
        <taxon>Pedobacter</taxon>
    </lineage>
</organism>
<gene>
    <name evidence="5" type="ORF">ACFOUY_07845</name>
</gene>
<keyword evidence="2" id="KW-0238">DNA-binding</keyword>
<dbReference type="InterPro" id="IPR037923">
    <property type="entry name" value="HTH-like"/>
</dbReference>
<dbReference type="Gene3D" id="1.10.10.60">
    <property type="entry name" value="Homeodomain-like"/>
    <property type="match status" value="1"/>
</dbReference>
<evidence type="ECO:0000256" key="2">
    <source>
        <dbReference type="ARBA" id="ARBA00023125"/>
    </source>
</evidence>
<dbReference type="InterPro" id="IPR003313">
    <property type="entry name" value="AraC-bd"/>
</dbReference>
<keyword evidence="6" id="KW-1185">Reference proteome</keyword>
<dbReference type="EMBL" id="JBHSBY010000035">
    <property type="protein sequence ID" value="MFC4196606.1"/>
    <property type="molecule type" value="Genomic_DNA"/>
</dbReference>
<evidence type="ECO:0000256" key="3">
    <source>
        <dbReference type="ARBA" id="ARBA00023163"/>
    </source>
</evidence>